<dbReference type="Proteomes" id="UP000032452">
    <property type="component" value="Unassembled WGS sequence"/>
</dbReference>
<evidence type="ECO:0000256" key="3">
    <source>
        <dbReference type="ARBA" id="ARBA00022989"/>
    </source>
</evidence>
<feature type="transmembrane region" description="Helical" evidence="5">
    <location>
        <begin position="241"/>
        <end position="263"/>
    </location>
</feature>
<protein>
    <submittedName>
        <fullName evidence="6">Amino acid permease</fullName>
    </submittedName>
</protein>
<dbReference type="PANTHER" id="PTHR11785:SF512">
    <property type="entry name" value="SOBREMESA, ISOFORM B"/>
    <property type="match status" value="1"/>
</dbReference>
<feature type="transmembrane region" description="Helical" evidence="5">
    <location>
        <begin position="173"/>
        <end position="195"/>
    </location>
</feature>
<dbReference type="InterPro" id="IPR002293">
    <property type="entry name" value="AA/rel_permease1"/>
</dbReference>
<comment type="subcellular location">
    <subcellularLocation>
        <location evidence="1">Membrane</location>
        <topology evidence="1">Multi-pass membrane protein</topology>
    </subcellularLocation>
</comment>
<dbReference type="PANTHER" id="PTHR11785">
    <property type="entry name" value="AMINO ACID TRANSPORTER"/>
    <property type="match status" value="1"/>
</dbReference>
<evidence type="ECO:0000313" key="6">
    <source>
        <dbReference type="EMBL" id="KJH72411.1"/>
    </source>
</evidence>
<reference evidence="6 7" key="1">
    <citation type="submission" date="2015-02" db="EMBL/GenBank/DDBJ databases">
        <title>Draft genome of a novel marine cyanobacterium (Chroococcales) isolated from South Atlantic Ocean.</title>
        <authorList>
            <person name="Rigonato J."/>
            <person name="Alvarenga D.O."/>
            <person name="Branco L.H."/>
            <person name="Varani A.M."/>
            <person name="Brandini F.P."/>
            <person name="Fiore M.F."/>
        </authorList>
    </citation>
    <scope>NUCLEOTIDE SEQUENCE [LARGE SCALE GENOMIC DNA]</scope>
    <source>
        <strain evidence="6 7">CENA595</strain>
    </source>
</reference>
<dbReference type="RefSeq" id="WP_045053830.1">
    <property type="nucleotide sequence ID" value="NZ_CAWMDP010000032.1"/>
</dbReference>
<dbReference type="GO" id="GO:0016020">
    <property type="term" value="C:membrane"/>
    <property type="evidence" value="ECO:0007669"/>
    <property type="project" value="UniProtKB-SubCell"/>
</dbReference>
<feature type="transmembrane region" description="Helical" evidence="5">
    <location>
        <begin position="340"/>
        <end position="359"/>
    </location>
</feature>
<feature type="transmembrane region" description="Helical" evidence="5">
    <location>
        <begin position="62"/>
        <end position="82"/>
    </location>
</feature>
<name>A0A0D8ZYX9_9CYAN</name>
<keyword evidence="2 5" id="KW-0812">Transmembrane</keyword>
<feature type="transmembrane region" description="Helical" evidence="5">
    <location>
        <begin position="426"/>
        <end position="446"/>
    </location>
</feature>
<feature type="transmembrane region" description="Helical" evidence="5">
    <location>
        <begin position="371"/>
        <end position="389"/>
    </location>
</feature>
<accession>A0A0D8ZYX9</accession>
<dbReference type="InterPro" id="IPR050598">
    <property type="entry name" value="AminoAcid_Transporter"/>
</dbReference>
<keyword evidence="3 5" id="KW-1133">Transmembrane helix</keyword>
<dbReference type="GO" id="GO:0015179">
    <property type="term" value="F:L-amino acid transmembrane transporter activity"/>
    <property type="evidence" value="ECO:0007669"/>
    <property type="project" value="TreeGrafter"/>
</dbReference>
<feature type="transmembrane region" description="Helical" evidence="5">
    <location>
        <begin position="283"/>
        <end position="303"/>
    </location>
</feature>
<feature type="transmembrane region" description="Helical" evidence="5">
    <location>
        <begin position="103"/>
        <end position="128"/>
    </location>
</feature>
<gene>
    <name evidence="6" type="ORF">UH38_06445</name>
</gene>
<feature type="transmembrane region" description="Helical" evidence="5">
    <location>
        <begin position="207"/>
        <end position="229"/>
    </location>
</feature>
<dbReference type="PIRSF" id="PIRSF006060">
    <property type="entry name" value="AA_transporter"/>
    <property type="match status" value="1"/>
</dbReference>
<keyword evidence="4 5" id="KW-0472">Membrane</keyword>
<evidence type="ECO:0000313" key="7">
    <source>
        <dbReference type="Proteomes" id="UP000032452"/>
    </source>
</evidence>
<comment type="caution">
    <text evidence="6">The sequence shown here is derived from an EMBL/GenBank/DDBJ whole genome shotgun (WGS) entry which is preliminary data.</text>
</comment>
<feature type="transmembrane region" description="Helical" evidence="5">
    <location>
        <begin position="140"/>
        <end position="161"/>
    </location>
</feature>
<evidence type="ECO:0000256" key="4">
    <source>
        <dbReference type="ARBA" id="ARBA00023136"/>
    </source>
</evidence>
<dbReference type="Pfam" id="PF13520">
    <property type="entry name" value="AA_permease_2"/>
    <property type="match status" value="1"/>
</dbReference>
<sequence length="452" mass="48622">MSRRADRFVDKLSVVDEVAKPKPAIALQDAIALIVGLVIGVGIFQTPSLVADNLGNSYTVMLAWFLGGVMSFIGALCYGELATAYPHPGGNYHYFMRAFGAKVAFLFAWARLAVIQTGSIATVAFVFGDYAAQLVNLGTYSSPIYAALAIGLLTALNIAGVEQGKWTQNWLSLAKVVGLLLVVVVGVAFISPSLPSAPIQNTAPNNWGAAMVFVLFSFGGWNEAAYISAELRNAERNMVRLMLWSIGIITAIYMLINLAYIHGLGLEAVANSEAVAADLMRSAFGETGALFISLLIAIATLGATNANIFTGARTNYALGQDFRLFSFLGKWRRSANTPKNALLVQGAIALALVLLGTFTRNGFATMIDYTAPVFWFFFLLSGISLFVLRMREPQTPRPFRVPLYPITPLLFCLICGYLLYSSLAYTGVGAIVGVLVLIAGIPLLLLSKRQQA</sequence>
<proteinExistence type="predicted"/>
<dbReference type="STRING" id="1618023.UH38_06445"/>
<evidence type="ECO:0000256" key="1">
    <source>
        <dbReference type="ARBA" id="ARBA00004141"/>
    </source>
</evidence>
<dbReference type="AlphaFoldDB" id="A0A0D8ZYX9"/>
<dbReference type="EMBL" id="JYON01000005">
    <property type="protein sequence ID" value="KJH72411.1"/>
    <property type="molecule type" value="Genomic_DNA"/>
</dbReference>
<evidence type="ECO:0000256" key="2">
    <source>
        <dbReference type="ARBA" id="ARBA00022692"/>
    </source>
</evidence>
<keyword evidence="7" id="KW-1185">Reference proteome</keyword>
<dbReference type="Gene3D" id="1.20.1740.10">
    <property type="entry name" value="Amino acid/polyamine transporter I"/>
    <property type="match status" value="1"/>
</dbReference>
<dbReference type="OrthoDB" id="3181223at2"/>
<evidence type="ECO:0000256" key="5">
    <source>
        <dbReference type="SAM" id="Phobius"/>
    </source>
</evidence>
<feature type="transmembrane region" description="Helical" evidence="5">
    <location>
        <begin position="401"/>
        <end position="420"/>
    </location>
</feature>
<feature type="transmembrane region" description="Helical" evidence="5">
    <location>
        <begin position="30"/>
        <end position="50"/>
    </location>
</feature>
<organism evidence="6 7">
    <name type="scientific">Aliterella atlantica CENA595</name>
    <dbReference type="NCBI Taxonomy" id="1618023"/>
    <lineage>
        <taxon>Bacteria</taxon>
        <taxon>Bacillati</taxon>
        <taxon>Cyanobacteriota</taxon>
        <taxon>Cyanophyceae</taxon>
        <taxon>Chroococcidiopsidales</taxon>
        <taxon>Aliterellaceae</taxon>
        <taxon>Aliterella</taxon>
    </lineage>
</organism>
<dbReference type="PATRIC" id="fig|1618023.3.peg.2770"/>